<dbReference type="PROSITE" id="PS01296">
    <property type="entry name" value="RSMI"/>
    <property type="match status" value="1"/>
</dbReference>
<evidence type="ECO:0000256" key="1">
    <source>
        <dbReference type="ARBA" id="ARBA00022490"/>
    </source>
</evidence>
<dbReference type="RefSeq" id="WP_090928886.1">
    <property type="nucleotide sequence ID" value="NZ_FOTY01000048.1"/>
</dbReference>
<dbReference type="InterPro" id="IPR014776">
    <property type="entry name" value="4pyrrole_Mease_sub2"/>
</dbReference>
<dbReference type="Gene3D" id="3.40.1010.10">
    <property type="entry name" value="Cobalt-precorrin-4 Transmethylase, Domain 1"/>
    <property type="match status" value="1"/>
</dbReference>
<dbReference type="InterPro" id="IPR014777">
    <property type="entry name" value="4pyrrole_Mease_sub1"/>
</dbReference>
<dbReference type="InterPro" id="IPR018063">
    <property type="entry name" value="SAM_MeTrfase_RsmI_CS"/>
</dbReference>
<protein>
    <recommendedName>
        <fullName evidence="6">Ribosomal RNA small subunit methyltransferase I</fullName>
        <ecNumber evidence="6">2.1.1.198</ecNumber>
    </recommendedName>
    <alternativeName>
        <fullName evidence="6">16S rRNA 2'-O-ribose C1402 methyltransferase</fullName>
    </alternativeName>
    <alternativeName>
        <fullName evidence="6">rRNA (cytidine-2'-O-)-methyltransferase RsmI</fullName>
    </alternativeName>
</protein>
<dbReference type="EC" id="2.1.1.198" evidence="6"/>
<dbReference type="CDD" id="cd11648">
    <property type="entry name" value="RsmI"/>
    <property type="match status" value="1"/>
</dbReference>
<proteinExistence type="inferred from homology"/>
<evidence type="ECO:0000256" key="3">
    <source>
        <dbReference type="ARBA" id="ARBA00022603"/>
    </source>
</evidence>
<dbReference type="FunFam" id="3.30.950.10:FF:000002">
    <property type="entry name" value="Ribosomal RNA small subunit methyltransferase I"/>
    <property type="match status" value="1"/>
</dbReference>
<dbReference type="GO" id="GO:0005737">
    <property type="term" value="C:cytoplasm"/>
    <property type="evidence" value="ECO:0007669"/>
    <property type="project" value="UniProtKB-SubCell"/>
</dbReference>
<dbReference type="InterPro" id="IPR008189">
    <property type="entry name" value="rRNA_ssu_MeTfrase_I"/>
</dbReference>
<comment type="catalytic activity">
    <reaction evidence="6">
        <text>cytidine(1402) in 16S rRNA + S-adenosyl-L-methionine = 2'-O-methylcytidine(1402) in 16S rRNA + S-adenosyl-L-homocysteine + H(+)</text>
        <dbReference type="Rhea" id="RHEA:42924"/>
        <dbReference type="Rhea" id="RHEA-COMP:10285"/>
        <dbReference type="Rhea" id="RHEA-COMP:10286"/>
        <dbReference type="ChEBI" id="CHEBI:15378"/>
        <dbReference type="ChEBI" id="CHEBI:57856"/>
        <dbReference type="ChEBI" id="CHEBI:59789"/>
        <dbReference type="ChEBI" id="CHEBI:74495"/>
        <dbReference type="ChEBI" id="CHEBI:82748"/>
        <dbReference type="EC" id="2.1.1.198"/>
    </reaction>
</comment>
<keyword evidence="1 6" id="KW-0963">Cytoplasm</keyword>
<evidence type="ECO:0000256" key="6">
    <source>
        <dbReference type="HAMAP-Rule" id="MF_01877"/>
    </source>
</evidence>
<feature type="domain" description="Tetrapyrrole methylase" evidence="7">
    <location>
        <begin position="15"/>
        <end position="214"/>
    </location>
</feature>
<dbReference type="Gene3D" id="3.30.950.10">
    <property type="entry name" value="Methyltransferase, Cobalt-precorrin-4 Transmethylase, Domain 2"/>
    <property type="match status" value="1"/>
</dbReference>
<dbReference type="HAMAP" id="MF_01877">
    <property type="entry name" value="16SrRNA_methyltr_I"/>
    <property type="match status" value="1"/>
</dbReference>
<dbReference type="NCBIfam" id="TIGR00096">
    <property type="entry name" value="16S rRNA (cytidine(1402)-2'-O)-methyltransferase"/>
    <property type="match status" value="1"/>
</dbReference>
<keyword evidence="2 6" id="KW-0698">rRNA processing</keyword>
<keyword evidence="5 6" id="KW-0949">S-adenosyl-L-methionine</keyword>
<sequence>MNHQQSFRQQTSGALYLVPTPIGNLEDMTYRAVRVLQDVDKIFAEDTRHTRKLCHYFEISTPLDSYHEHSSEGKEGKILALLEEGGTAALVSDAGTPLVSDPGRELVQQAVGKNIVVISLPGANAAVTALTASGLGGGPFYFYGFLPRKKKDRQACLEKLSGVDVPILFYESPYRLKETVSHLEENWGERQAVLARELTKQYEEILRGSLSELAQYLNQHTIKGECCVIVEGAEEDSAPAADVWWESLDPRTHVQVYKEQGMSAKEAIKAAAKDRGVPKQEVYAAYHQL</sequence>
<keyword evidence="4 6" id="KW-0808">Transferase</keyword>
<gene>
    <name evidence="6" type="primary">rsmI</name>
    <name evidence="8" type="ORF">SAMN04488054_1486</name>
</gene>
<comment type="similarity">
    <text evidence="6">Belongs to the methyltransferase superfamily. RsmI family.</text>
</comment>
<evidence type="ECO:0000313" key="8">
    <source>
        <dbReference type="EMBL" id="SFM42559.1"/>
    </source>
</evidence>
<dbReference type="Pfam" id="PF00590">
    <property type="entry name" value="TP_methylase"/>
    <property type="match status" value="1"/>
</dbReference>
<keyword evidence="9" id="KW-1185">Reference proteome</keyword>
<dbReference type="InterPro" id="IPR035996">
    <property type="entry name" value="4pyrrol_Methylase_sf"/>
</dbReference>
<evidence type="ECO:0000256" key="2">
    <source>
        <dbReference type="ARBA" id="ARBA00022552"/>
    </source>
</evidence>
<name>A0A1I4QR83_9BACI</name>
<organism evidence="8 9">
    <name type="scientific">Salibacterium qingdaonense</name>
    <dbReference type="NCBI Taxonomy" id="266892"/>
    <lineage>
        <taxon>Bacteria</taxon>
        <taxon>Bacillati</taxon>
        <taxon>Bacillota</taxon>
        <taxon>Bacilli</taxon>
        <taxon>Bacillales</taxon>
        <taxon>Bacillaceae</taxon>
    </lineage>
</organism>
<evidence type="ECO:0000313" key="9">
    <source>
        <dbReference type="Proteomes" id="UP000199668"/>
    </source>
</evidence>
<comment type="subcellular location">
    <subcellularLocation>
        <location evidence="6">Cytoplasm</location>
    </subcellularLocation>
</comment>
<dbReference type="OrthoDB" id="9809084at2"/>
<dbReference type="PANTHER" id="PTHR46111:SF1">
    <property type="entry name" value="RIBOSOMAL RNA SMALL SUBUNIT METHYLTRANSFERASE I"/>
    <property type="match status" value="1"/>
</dbReference>
<reference evidence="8 9" key="1">
    <citation type="submission" date="2016-10" db="EMBL/GenBank/DDBJ databases">
        <authorList>
            <person name="de Groot N.N."/>
        </authorList>
    </citation>
    <scope>NUCLEOTIDE SEQUENCE [LARGE SCALE GENOMIC DNA]</scope>
    <source>
        <strain evidence="8 9">CGMCC 1.6134</strain>
    </source>
</reference>
<dbReference type="EMBL" id="FOTY01000048">
    <property type="protein sequence ID" value="SFM42559.1"/>
    <property type="molecule type" value="Genomic_DNA"/>
</dbReference>
<dbReference type="Proteomes" id="UP000199668">
    <property type="component" value="Unassembled WGS sequence"/>
</dbReference>
<dbReference type="PIRSF" id="PIRSF005917">
    <property type="entry name" value="MTase_YraL"/>
    <property type="match status" value="1"/>
</dbReference>
<comment type="function">
    <text evidence="6">Catalyzes the 2'-O-methylation of the ribose of cytidine 1402 (C1402) in 16S rRNA.</text>
</comment>
<dbReference type="FunFam" id="3.40.1010.10:FF:000007">
    <property type="entry name" value="Ribosomal RNA small subunit methyltransferase I"/>
    <property type="match status" value="1"/>
</dbReference>
<evidence type="ECO:0000256" key="4">
    <source>
        <dbReference type="ARBA" id="ARBA00022679"/>
    </source>
</evidence>
<dbReference type="GO" id="GO:0070677">
    <property type="term" value="F:rRNA (cytosine-2'-O-)-methyltransferase activity"/>
    <property type="evidence" value="ECO:0007669"/>
    <property type="project" value="UniProtKB-UniRule"/>
</dbReference>
<accession>A0A1I4QR83</accession>
<keyword evidence="3 6" id="KW-0489">Methyltransferase</keyword>
<dbReference type="PANTHER" id="PTHR46111">
    <property type="entry name" value="RIBOSOMAL RNA SMALL SUBUNIT METHYLTRANSFERASE I"/>
    <property type="match status" value="1"/>
</dbReference>
<dbReference type="STRING" id="266892.SAMN04488054_1486"/>
<dbReference type="AlphaFoldDB" id="A0A1I4QR83"/>
<dbReference type="InterPro" id="IPR000878">
    <property type="entry name" value="4pyrrol_Mease"/>
</dbReference>
<dbReference type="SUPFAM" id="SSF53790">
    <property type="entry name" value="Tetrapyrrole methylase"/>
    <property type="match status" value="1"/>
</dbReference>
<evidence type="ECO:0000256" key="5">
    <source>
        <dbReference type="ARBA" id="ARBA00022691"/>
    </source>
</evidence>
<evidence type="ECO:0000259" key="7">
    <source>
        <dbReference type="Pfam" id="PF00590"/>
    </source>
</evidence>